<dbReference type="GO" id="GO:0006898">
    <property type="term" value="P:receptor-mediated endocytosis"/>
    <property type="evidence" value="ECO:0007669"/>
    <property type="project" value="TreeGrafter"/>
</dbReference>
<reference evidence="3" key="1">
    <citation type="submission" date="2015-12" db="EMBL/GenBank/DDBJ databases">
        <title>De novo transcriptome assembly of four potential Pierce s Disease insect vectors from Arizona vineyards.</title>
        <authorList>
            <person name="Tassone E.E."/>
        </authorList>
    </citation>
    <scope>NUCLEOTIDE SEQUENCE</scope>
</reference>
<feature type="domain" description="EGF-like" evidence="2">
    <location>
        <begin position="19"/>
        <end position="55"/>
    </location>
</feature>
<dbReference type="CDD" id="cd00112">
    <property type="entry name" value="LDLa"/>
    <property type="match status" value="1"/>
</dbReference>
<protein>
    <recommendedName>
        <fullName evidence="2">EGF-like domain-containing protein</fullName>
    </recommendedName>
</protein>
<dbReference type="GO" id="GO:0042562">
    <property type="term" value="F:hormone binding"/>
    <property type="evidence" value="ECO:0007669"/>
    <property type="project" value="TreeGrafter"/>
</dbReference>
<evidence type="ECO:0000256" key="1">
    <source>
        <dbReference type="ARBA" id="ARBA00023157"/>
    </source>
</evidence>
<accession>A0A1B6CMK6</accession>
<dbReference type="Gene3D" id="2.10.25.10">
    <property type="entry name" value="Laminin"/>
    <property type="match status" value="1"/>
</dbReference>
<keyword evidence="1" id="KW-1015">Disulfide bond</keyword>
<dbReference type="GO" id="GO:0043235">
    <property type="term" value="C:receptor complex"/>
    <property type="evidence" value="ECO:0007669"/>
    <property type="project" value="TreeGrafter"/>
</dbReference>
<organism evidence="3">
    <name type="scientific">Clastoptera arizonana</name>
    <name type="common">Arizona spittle bug</name>
    <dbReference type="NCBI Taxonomy" id="38151"/>
    <lineage>
        <taxon>Eukaryota</taxon>
        <taxon>Metazoa</taxon>
        <taxon>Ecdysozoa</taxon>
        <taxon>Arthropoda</taxon>
        <taxon>Hexapoda</taxon>
        <taxon>Insecta</taxon>
        <taxon>Pterygota</taxon>
        <taxon>Neoptera</taxon>
        <taxon>Paraneoptera</taxon>
        <taxon>Hemiptera</taxon>
        <taxon>Auchenorrhyncha</taxon>
        <taxon>Cercopoidea</taxon>
        <taxon>Clastopteridae</taxon>
        <taxon>Clastoptera</taxon>
    </lineage>
</organism>
<dbReference type="InterPro" id="IPR000742">
    <property type="entry name" value="EGF"/>
</dbReference>
<proteinExistence type="predicted"/>
<dbReference type="InterPro" id="IPR051221">
    <property type="entry name" value="LDLR-related"/>
</dbReference>
<evidence type="ECO:0000259" key="2">
    <source>
        <dbReference type="SMART" id="SM00181"/>
    </source>
</evidence>
<name>A0A1B6CMK6_9HEMI</name>
<gene>
    <name evidence="3" type="ORF">g.33624</name>
</gene>
<dbReference type="InterPro" id="IPR002172">
    <property type="entry name" value="LDrepeatLR_classA_rpt"/>
</dbReference>
<dbReference type="SMART" id="SM00181">
    <property type="entry name" value="EGF"/>
    <property type="match status" value="1"/>
</dbReference>
<evidence type="ECO:0000313" key="3">
    <source>
        <dbReference type="EMBL" id="JAS14662.1"/>
    </source>
</evidence>
<dbReference type="EMBL" id="GEDC01022636">
    <property type="protein sequence ID" value="JAS14662.1"/>
    <property type="molecule type" value="Transcribed_RNA"/>
</dbReference>
<feature type="non-terminal residue" evidence="3">
    <location>
        <position position="1"/>
    </location>
</feature>
<sequence length="150" mass="16446">CDGFNDCEDNSDEFGCTPPCIFGVCSQICVESKKGSAKCSCAEGYSLDLQNNTCTAQGPPPSIILASDSDIRIMMPYKTQSQISLLTASPNHKIDFMDVFWDPQSSLIFWTDRHSKKIIFIKLSVTGAQLNQGYIHSQDVISNLADPKGI</sequence>
<dbReference type="PANTHER" id="PTHR22722:SF14">
    <property type="entry name" value="MEGALIN, ISOFORM A"/>
    <property type="match status" value="1"/>
</dbReference>
<dbReference type="AlphaFoldDB" id="A0A1B6CMK6"/>
<dbReference type="GO" id="GO:0016324">
    <property type="term" value="C:apical plasma membrane"/>
    <property type="evidence" value="ECO:0007669"/>
    <property type="project" value="TreeGrafter"/>
</dbReference>
<dbReference type="PANTHER" id="PTHR22722">
    <property type="entry name" value="LOW-DENSITY LIPOPROTEIN RECEPTOR-RELATED PROTEIN 2-RELATED"/>
    <property type="match status" value="1"/>
</dbReference>
<feature type="non-terminal residue" evidence="3">
    <location>
        <position position="150"/>
    </location>
</feature>